<reference evidence="3" key="1">
    <citation type="submission" date="2023-01" db="EMBL/GenBank/DDBJ databases">
        <title>Key to firefly adult light organ development and bioluminescence: homeobox transcription factors regulate luciferase expression and transportation to peroxisome.</title>
        <authorList>
            <person name="Fu X."/>
        </authorList>
    </citation>
    <scope>NUCLEOTIDE SEQUENCE [LARGE SCALE GENOMIC DNA]</scope>
</reference>
<sequence>MREITRIIPPKFISSEYIRILEHVLLPTVRTIYPEEEMDNIVLAQDNYSIRTDRMDNEWFDDHPEIQLLPWPAKSCYEGSEEQIEKKAEYTETLNNENVDVGNQDLGSDRTQSDDTEASADLEKVDVKKYVYCKYRIKWALEPPTKSVKTPQHNIIIKLPTLRLRKAAATYRTDKVGLKDTDAEKENRSN</sequence>
<accession>A0AAN7PLA7</accession>
<proteinExistence type="predicted"/>
<dbReference type="EMBL" id="JARPUR010000002">
    <property type="protein sequence ID" value="KAK4883281.1"/>
    <property type="molecule type" value="Genomic_DNA"/>
</dbReference>
<dbReference type="GO" id="GO:0003676">
    <property type="term" value="F:nucleic acid binding"/>
    <property type="evidence" value="ECO:0007669"/>
    <property type="project" value="InterPro"/>
</dbReference>
<dbReference type="Gene3D" id="3.30.420.10">
    <property type="entry name" value="Ribonuclease H-like superfamily/Ribonuclease H"/>
    <property type="match status" value="1"/>
</dbReference>
<dbReference type="AlphaFoldDB" id="A0AAN7PLA7"/>
<organism evidence="2 3">
    <name type="scientific">Aquatica leii</name>
    <dbReference type="NCBI Taxonomy" id="1421715"/>
    <lineage>
        <taxon>Eukaryota</taxon>
        <taxon>Metazoa</taxon>
        <taxon>Ecdysozoa</taxon>
        <taxon>Arthropoda</taxon>
        <taxon>Hexapoda</taxon>
        <taxon>Insecta</taxon>
        <taxon>Pterygota</taxon>
        <taxon>Neoptera</taxon>
        <taxon>Endopterygota</taxon>
        <taxon>Coleoptera</taxon>
        <taxon>Polyphaga</taxon>
        <taxon>Elateriformia</taxon>
        <taxon>Elateroidea</taxon>
        <taxon>Lampyridae</taxon>
        <taxon>Luciolinae</taxon>
        <taxon>Aquatica</taxon>
    </lineage>
</organism>
<evidence type="ECO:0000256" key="1">
    <source>
        <dbReference type="SAM" id="MobiDB-lite"/>
    </source>
</evidence>
<dbReference type="InterPro" id="IPR036397">
    <property type="entry name" value="RNaseH_sf"/>
</dbReference>
<feature type="region of interest" description="Disordered" evidence="1">
    <location>
        <begin position="95"/>
        <end position="119"/>
    </location>
</feature>
<comment type="caution">
    <text evidence="2">The sequence shown here is derived from an EMBL/GenBank/DDBJ whole genome shotgun (WGS) entry which is preliminary data.</text>
</comment>
<keyword evidence="3" id="KW-1185">Reference proteome</keyword>
<protein>
    <submittedName>
        <fullName evidence="2">Uncharacterized protein</fullName>
    </submittedName>
</protein>
<evidence type="ECO:0000313" key="3">
    <source>
        <dbReference type="Proteomes" id="UP001353858"/>
    </source>
</evidence>
<name>A0AAN7PLA7_9COLE</name>
<evidence type="ECO:0000313" key="2">
    <source>
        <dbReference type="EMBL" id="KAK4883281.1"/>
    </source>
</evidence>
<gene>
    <name evidence="2" type="ORF">RN001_006600</name>
</gene>
<dbReference type="Proteomes" id="UP001353858">
    <property type="component" value="Unassembled WGS sequence"/>
</dbReference>